<evidence type="ECO:0000313" key="1">
    <source>
        <dbReference type="EMBL" id="GER94751.1"/>
    </source>
</evidence>
<name>A0A5J4L7A1_9ZZZZ</name>
<accession>A0A5J4L7A1</accession>
<dbReference type="EMBL" id="BLAB01000001">
    <property type="protein sequence ID" value="GER94751.1"/>
    <property type="molecule type" value="Genomic_DNA"/>
</dbReference>
<comment type="caution">
    <text evidence="1">The sequence shown here is derived from an EMBL/GenBank/DDBJ whole genome shotgun (WGS) entry which is preliminary data.</text>
</comment>
<sequence length="40" mass="4704">MKYKYKIICLPLKTGEGFFMSKRGTCVPLLKSFLKKINYD</sequence>
<dbReference type="AlphaFoldDB" id="A0A5J4L7A1"/>
<reference evidence="1" key="1">
    <citation type="submission" date="2019-10" db="EMBL/GenBank/DDBJ databases">
        <title>Metagenomic sequencing of thiosulfate-disproportionating enrichment culture.</title>
        <authorList>
            <person name="Umezawa K."/>
            <person name="Kojima H."/>
            <person name="Fukui M."/>
        </authorList>
    </citation>
    <scope>NUCLEOTIDE SEQUENCE</scope>
    <source>
        <strain evidence="1">45J</strain>
    </source>
</reference>
<proteinExistence type="predicted"/>
<gene>
    <name evidence="1" type="ORF">A45J_2515</name>
</gene>
<protein>
    <submittedName>
        <fullName evidence="1">Uncharacterized protein</fullName>
    </submittedName>
</protein>
<organism evidence="1">
    <name type="scientific">hot springs metagenome</name>
    <dbReference type="NCBI Taxonomy" id="433727"/>
    <lineage>
        <taxon>unclassified sequences</taxon>
        <taxon>metagenomes</taxon>
        <taxon>ecological metagenomes</taxon>
    </lineage>
</organism>